<feature type="compositionally biased region" description="Low complexity" evidence="2">
    <location>
        <begin position="259"/>
        <end position="280"/>
    </location>
</feature>
<dbReference type="Gene3D" id="1.10.238.10">
    <property type="entry name" value="EF-hand"/>
    <property type="match status" value="1"/>
</dbReference>
<feature type="compositionally biased region" description="Polar residues" evidence="2">
    <location>
        <begin position="322"/>
        <end position="364"/>
    </location>
</feature>
<feature type="compositionally biased region" description="Basic and acidic residues" evidence="2">
    <location>
        <begin position="529"/>
        <end position="544"/>
    </location>
</feature>
<dbReference type="InterPro" id="IPR011992">
    <property type="entry name" value="EF-hand-dom_pair"/>
</dbReference>
<feature type="compositionally biased region" description="Polar residues" evidence="2">
    <location>
        <begin position="720"/>
        <end position="740"/>
    </location>
</feature>
<feature type="compositionally biased region" description="Low complexity" evidence="2">
    <location>
        <begin position="649"/>
        <end position="662"/>
    </location>
</feature>
<evidence type="ECO:0000313" key="3">
    <source>
        <dbReference type="EMBL" id="ODM97393.1"/>
    </source>
</evidence>
<feature type="region of interest" description="Disordered" evidence="2">
    <location>
        <begin position="576"/>
        <end position="816"/>
    </location>
</feature>
<feature type="compositionally biased region" description="Polar residues" evidence="2">
    <location>
        <begin position="633"/>
        <end position="645"/>
    </location>
</feature>
<dbReference type="PANTHER" id="PTHR12932">
    <property type="entry name" value="P25 ALPHA-RELATED"/>
    <property type="match status" value="1"/>
</dbReference>
<evidence type="ECO:0000313" key="4">
    <source>
        <dbReference type="Proteomes" id="UP000094527"/>
    </source>
</evidence>
<dbReference type="EMBL" id="LJIJ01000447">
    <property type="protein sequence ID" value="ODM97393.1"/>
    <property type="molecule type" value="Genomic_DNA"/>
</dbReference>
<feature type="compositionally biased region" description="Low complexity" evidence="2">
    <location>
        <begin position="150"/>
        <end position="166"/>
    </location>
</feature>
<dbReference type="InterPro" id="IPR008907">
    <property type="entry name" value="TPP/p25"/>
</dbReference>
<dbReference type="GO" id="GO:0015631">
    <property type="term" value="F:tubulin binding"/>
    <property type="evidence" value="ECO:0007669"/>
    <property type="project" value="InterPro"/>
</dbReference>
<feature type="region of interest" description="Disordered" evidence="2">
    <location>
        <begin position="87"/>
        <end position="106"/>
    </location>
</feature>
<dbReference type="Pfam" id="PF05517">
    <property type="entry name" value="p25-alpha"/>
    <property type="match status" value="1"/>
</dbReference>
<feature type="compositionally biased region" description="Low complexity" evidence="2">
    <location>
        <begin position="371"/>
        <end position="399"/>
    </location>
</feature>
<feature type="compositionally biased region" description="Low complexity" evidence="2">
    <location>
        <begin position="24"/>
        <end position="42"/>
    </location>
</feature>
<feature type="compositionally biased region" description="Polar residues" evidence="2">
    <location>
        <begin position="493"/>
        <end position="506"/>
    </location>
</feature>
<feature type="region of interest" description="Disordered" evidence="2">
    <location>
        <begin position="926"/>
        <end position="958"/>
    </location>
</feature>
<dbReference type="OrthoDB" id="548799at2759"/>
<feature type="compositionally biased region" description="Polar residues" evidence="2">
    <location>
        <begin position="471"/>
        <end position="485"/>
    </location>
</feature>
<gene>
    <name evidence="3" type="ORF">Ocin01_09286</name>
</gene>
<keyword evidence="4" id="KW-1185">Reference proteome</keyword>
<dbReference type="AlphaFoldDB" id="A0A1D2MWG5"/>
<comment type="caution">
    <text evidence="3">The sequence shown here is derived from an EMBL/GenBank/DDBJ whole genome shotgun (WGS) entry which is preliminary data.</text>
</comment>
<protein>
    <recommendedName>
        <fullName evidence="5">TPPP family protein</fullName>
    </recommendedName>
</protein>
<reference evidence="3 4" key="1">
    <citation type="journal article" date="2016" name="Genome Biol. Evol.">
        <title>Gene Family Evolution Reflects Adaptation to Soil Environmental Stressors in the Genome of the Collembolan Orchesella cincta.</title>
        <authorList>
            <person name="Faddeeva-Vakhrusheva A."/>
            <person name="Derks M.F."/>
            <person name="Anvar S.Y."/>
            <person name="Agamennone V."/>
            <person name="Suring W."/>
            <person name="Smit S."/>
            <person name="van Straalen N.M."/>
            <person name="Roelofs D."/>
        </authorList>
    </citation>
    <scope>NUCLEOTIDE SEQUENCE [LARGE SCALE GENOMIC DNA]</scope>
    <source>
        <tissue evidence="3">Mixed pool</tissue>
    </source>
</reference>
<dbReference type="OMA" id="TNTIFRT"/>
<dbReference type="SUPFAM" id="SSF47473">
    <property type="entry name" value="EF-hand"/>
    <property type="match status" value="1"/>
</dbReference>
<feature type="compositionally biased region" description="Polar residues" evidence="2">
    <location>
        <begin position="609"/>
        <end position="625"/>
    </location>
</feature>
<feature type="region of interest" description="Disordered" evidence="2">
    <location>
        <begin position="137"/>
        <end position="399"/>
    </location>
</feature>
<feature type="compositionally biased region" description="Polar residues" evidence="2">
    <location>
        <begin position="680"/>
        <end position="709"/>
    </location>
</feature>
<feature type="compositionally biased region" description="Polar residues" evidence="2">
    <location>
        <begin position="663"/>
        <end position="672"/>
    </location>
</feature>
<feature type="region of interest" description="Disordered" evidence="2">
    <location>
        <begin position="440"/>
        <end position="563"/>
    </location>
</feature>
<evidence type="ECO:0000256" key="1">
    <source>
        <dbReference type="ARBA" id="ARBA00010994"/>
    </source>
</evidence>
<feature type="compositionally biased region" description="Low complexity" evidence="2">
    <location>
        <begin position="768"/>
        <end position="799"/>
    </location>
</feature>
<evidence type="ECO:0000256" key="2">
    <source>
        <dbReference type="SAM" id="MobiDB-lite"/>
    </source>
</evidence>
<feature type="compositionally biased region" description="Polar residues" evidence="2">
    <location>
        <begin position="1"/>
        <end position="12"/>
    </location>
</feature>
<proteinExistence type="inferred from homology"/>
<feature type="compositionally biased region" description="Basic and acidic residues" evidence="2">
    <location>
        <begin position="936"/>
        <end position="957"/>
    </location>
</feature>
<organism evidence="3 4">
    <name type="scientific">Orchesella cincta</name>
    <name type="common">Springtail</name>
    <name type="synonym">Podura cincta</name>
    <dbReference type="NCBI Taxonomy" id="48709"/>
    <lineage>
        <taxon>Eukaryota</taxon>
        <taxon>Metazoa</taxon>
        <taxon>Ecdysozoa</taxon>
        <taxon>Arthropoda</taxon>
        <taxon>Hexapoda</taxon>
        <taxon>Collembola</taxon>
        <taxon>Entomobryomorpha</taxon>
        <taxon>Entomobryoidea</taxon>
        <taxon>Orchesellidae</taxon>
        <taxon>Orchesellinae</taxon>
        <taxon>Orchesella</taxon>
    </lineage>
</organism>
<feature type="compositionally biased region" description="Polar residues" evidence="2">
    <location>
        <begin position="167"/>
        <end position="177"/>
    </location>
</feature>
<dbReference type="Proteomes" id="UP000094527">
    <property type="component" value="Unassembled WGS sequence"/>
</dbReference>
<dbReference type="STRING" id="48709.A0A1D2MWG5"/>
<dbReference type="GO" id="GO:0005874">
    <property type="term" value="C:microtubule"/>
    <property type="evidence" value="ECO:0007669"/>
    <property type="project" value="TreeGrafter"/>
</dbReference>
<accession>A0A1D2MWG5</accession>
<feature type="region of interest" description="Disordered" evidence="2">
    <location>
        <begin position="1"/>
        <end position="42"/>
    </location>
</feature>
<feature type="compositionally biased region" description="Polar residues" evidence="2">
    <location>
        <begin position="287"/>
        <end position="296"/>
    </location>
</feature>
<feature type="compositionally biased region" description="Polar residues" evidence="2">
    <location>
        <begin position="748"/>
        <end position="759"/>
    </location>
</feature>
<dbReference type="GO" id="GO:0032273">
    <property type="term" value="P:positive regulation of protein polymerization"/>
    <property type="evidence" value="ECO:0007669"/>
    <property type="project" value="TreeGrafter"/>
</dbReference>
<feature type="compositionally biased region" description="Pro residues" evidence="2">
    <location>
        <begin position="222"/>
        <end position="258"/>
    </location>
</feature>
<comment type="similarity">
    <text evidence="1">Belongs to the TPPP family.</text>
</comment>
<evidence type="ECO:0008006" key="5">
    <source>
        <dbReference type="Google" id="ProtNLM"/>
    </source>
</evidence>
<sequence>MSIETKTTSFITTAPPPPTMSAKAPAPVITSSSSSSTQSHSSTVTSVPSAVLNNNNNISAAATSIITAPLMSQSQPVINTLQKQTTSNVSATIPGKSAPTTTSNISSGLATTVNPVSCTSTASSVTPASNTVVAKPGVGTTVGSGGVNETKTTVTGSTTIPPTATTDSSNKTSVLQPQPQPRTVEGNKSPTAPTVLPLSKTVDTTNKATTIMNGGATAVMKQPPPPVTILPPTPAATPPPVHRQPPTLPKPQNNPPTAAPTNNASVTSNNTSTNSPKSQPANPPLPTSANNTAVKQSSSVVAAPTPSPQNQEKPTQALPPQHQVSSTSSPAHKQGIQTQPKDQQPVQSGNQDQKVINSVTSSVTKPILSGPTNTTAASVTTNNTNPTISSSTPVTTTTPAASVASTNNNIINKNIVQSISRPPVVTSKKMENTDILQLDKPSLSGATENMDGKKNSQPSSLSDLGGGDAQILNSGFNNVKSTSDVKTNETDKTLSGSPRDNKTASAASDPKDMNQDSVAAKNALNKMETPPKVDQKVVPNKEKTSSVSRPATAVNGGKKEEIGDDVKRIMEVIENAGLCGPKQPDSSLEYEPISNISNSSGEGGKGTRGSMNSKLARPSTGSKVQSPRPATAASPTKNVSASSPTKPRPATASTASKKAPAAGQSNLQQGSPALTLPPKSATSGVRTSTSRVASARGNTAPTAKTPNDNKNTKAKANGADSCSVSPVDTENKTSTATGSRSAPRVLRPSSSLYRPTASSALKGVSSAPHNSTSNHNLHSSSPSTPRTSRSSTGPRTTRSIITMGDSAGGSGDGKPATIRDQFTAFARFGNKEEDGKHITLSNCDKWMKQAKVIDGKKITTTDTSICFKKLFKTAKKITFEDFKKYVEELAKSKKIEPQEILDKLANSGPPGLSSATRAAHSNVVDRLTDTSKYTGSHKERFDNSGKGRGIEGRKDVSDGSGYVAAFKEKLDLKDGDVKKEDGSSSPTPAK</sequence>
<dbReference type="GO" id="GO:0001578">
    <property type="term" value="P:microtubule bundle formation"/>
    <property type="evidence" value="ECO:0007669"/>
    <property type="project" value="TreeGrafter"/>
</dbReference>
<feature type="compositionally biased region" description="Polar residues" evidence="2">
    <location>
        <begin position="201"/>
        <end position="212"/>
    </location>
</feature>
<name>A0A1D2MWG5_ORCCI</name>
<dbReference type="GO" id="GO:0046785">
    <property type="term" value="P:microtubule polymerization"/>
    <property type="evidence" value="ECO:0007669"/>
    <property type="project" value="InterPro"/>
</dbReference>
<dbReference type="PANTHER" id="PTHR12932:SF9">
    <property type="entry name" value="TUBULIN POLYMERIZATION-PROMOTING PROTEIN HOMOLOG"/>
    <property type="match status" value="1"/>
</dbReference>